<evidence type="ECO:0000256" key="1">
    <source>
        <dbReference type="ARBA" id="ARBA00022630"/>
    </source>
</evidence>
<dbReference type="AlphaFoldDB" id="A0A2N5M5H9"/>
<dbReference type="Pfam" id="PF03358">
    <property type="entry name" value="FMN_red"/>
    <property type="match status" value="1"/>
</dbReference>
<keyword evidence="6" id="KW-1185">Reference proteome</keyword>
<dbReference type="GO" id="GO:0008752">
    <property type="term" value="F:FMN reductase [NAD(P)H] activity"/>
    <property type="evidence" value="ECO:0007669"/>
    <property type="project" value="InterPro"/>
</dbReference>
<dbReference type="Gene3D" id="3.40.50.360">
    <property type="match status" value="1"/>
</dbReference>
<dbReference type="PANTHER" id="PTHR43408:SF1">
    <property type="entry name" value="FMN REDUCTASE (NADPH)"/>
    <property type="match status" value="1"/>
</dbReference>
<sequence>MAKVVIISGSPVKDSRLNGILNFATEYLENKDVSYDVVHVRELPAEDLIQAAFDSPAIIEANEKVAAAESVIILTPVYKASYTGVLKTYLDLLPQKGLVDKTVLPLVIGGTYGHLLVIDYAINPVLSSLGASNIVKGVFTLDQQIQRTNEHTFEIDTDAVQRLQAALERLV</sequence>
<feature type="domain" description="NADPH-dependent FMN reductase-like" evidence="4">
    <location>
        <begin position="3"/>
        <end position="144"/>
    </location>
</feature>
<accession>A0A2N5M5H9</accession>
<protein>
    <submittedName>
        <fullName evidence="5">FMN reductase (NADPH)</fullName>
    </submittedName>
</protein>
<comment type="caution">
    <text evidence="5">The sequence shown here is derived from an EMBL/GenBank/DDBJ whole genome shotgun (WGS) entry which is preliminary data.</text>
</comment>
<reference evidence="5 6" key="1">
    <citation type="submission" date="2017-11" db="EMBL/GenBank/DDBJ databases">
        <title>Comparitive Functional Genomics of Dry Heat Resistant strains isolated from the Viking Spacecraft.</title>
        <authorList>
            <person name="Seuylemezian A."/>
            <person name="Cooper K."/>
            <person name="Vaishampayan P."/>
        </authorList>
    </citation>
    <scope>NUCLEOTIDE SEQUENCE [LARGE SCALE GENOMIC DNA]</scope>
    <source>
        <strain evidence="5 6">V1-29</strain>
    </source>
</reference>
<evidence type="ECO:0000259" key="4">
    <source>
        <dbReference type="Pfam" id="PF03358"/>
    </source>
</evidence>
<keyword evidence="2" id="KW-0288">FMN</keyword>
<dbReference type="NCBIfam" id="TIGR03567">
    <property type="entry name" value="FMN_reduc_SsuE"/>
    <property type="match status" value="1"/>
</dbReference>
<keyword evidence="3" id="KW-0560">Oxidoreductase</keyword>
<dbReference type="InterPro" id="IPR051814">
    <property type="entry name" value="NAD(P)H-dep_FMN_reductase"/>
</dbReference>
<dbReference type="InterPro" id="IPR020048">
    <property type="entry name" value="NADPH-dep_FMN_reduc_SsuE"/>
</dbReference>
<organism evidence="5 6">
    <name type="scientific">Peribacillus deserti</name>
    <dbReference type="NCBI Taxonomy" id="673318"/>
    <lineage>
        <taxon>Bacteria</taxon>
        <taxon>Bacillati</taxon>
        <taxon>Bacillota</taxon>
        <taxon>Bacilli</taxon>
        <taxon>Bacillales</taxon>
        <taxon>Bacillaceae</taxon>
        <taxon>Peribacillus</taxon>
    </lineage>
</organism>
<dbReference type="SUPFAM" id="SSF52218">
    <property type="entry name" value="Flavoproteins"/>
    <property type="match status" value="1"/>
</dbReference>
<dbReference type="GO" id="GO:0046306">
    <property type="term" value="P:alkanesulfonate catabolic process"/>
    <property type="evidence" value="ECO:0007669"/>
    <property type="project" value="InterPro"/>
</dbReference>
<dbReference type="PANTHER" id="PTHR43408">
    <property type="entry name" value="FMN REDUCTASE (NADPH)"/>
    <property type="match status" value="1"/>
</dbReference>
<evidence type="ECO:0000313" key="5">
    <source>
        <dbReference type="EMBL" id="PLT29614.1"/>
    </source>
</evidence>
<evidence type="ECO:0000256" key="3">
    <source>
        <dbReference type="ARBA" id="ARBA00023002"/>
    </source>
</evidence>
<keyword evidence="1" id="KW-0285">Flavoprotein</keyword>
<dbReference type="OrthoDB" id="1643408at2"/>
<dbReference type="Proteomes" id="UP000234748">
    <property type="component" value="Unassembled WGS sequence"/>
</dbReference>
<dbReference type="EMBL" id="PGUY01000037">
    <property type="protein sequence ID" value="PLT29614.1"/>
    <property type="molecule type" value="Genomic_DNA"/>
</dbReference>
<dbReference type="InterPro" id="IPR029039">
    <property type="entry name" value="Flavoprotein-like_sf"/>
</dbReference>
<proteinExistence type="predicted"/>
<evidence type="ECO:0000313" key="6">
    <source>
        <dbReference type="Proteomes" id="UP000234748"/>
    </source>
</evidence>
<evidence type="ECO:0000256" key="2">
    <source>
        <dbReference type="ARBA" id="ARBA00022643"/>
    </source>
</evidence>
<dbReference type="InterPro" id="IPR005025">
    <property type="entry name" value="FMN_Rdtase-like_dom"/>
</dbReference>
<name>A0A2N5M5H9_9BACI</name>
<gene>
    <name evidence="5" type="primary">ssuE</name>
    <name evidence="5" type="ORF">CUU66_11955</name>
</gene>